<evidence type="ECO:0000256" key="1">
    <source>
        <dbReference type="SAM" id="Coils"/>
    </source>
</evidence>
<dbReference type="Proteomes" id="UP000078046">
    <property type="component" value="Unassembled WGS sequence"/>
</dbReference>
<comment type="caution">
    <text evidence="2">The sequence shown here is derived from an EMBL/GenBank/DDBJ whole genome shotgun (WGS) entry which is preliminary data.</text>
</comment>
<reference evidence="2 3" key="1">
    <citation type="submission" date="2016-04" db="EMBL/GenBank/DDBJ databases">
        <title>The genome of Intoshia linei affirms orthonectids as highly simplified spiralians.</title>
        <authorList>
            <person name="Mikhailov K.V."/>
            <person name="Slusarev G.S."/>
            <person name="Nikitin M.A."/>
            <person name="Logacheva M.D."/>
            <person name="Penin A."/>
            <person name="Aleoshin V."/>
            <person name="Panchin Y.V."/>
        </authorList>
    </citation>
    <scope>NUCLEOTIDE SEQUENCE [LARGE SCALE GENOMIC DNA]</scope>
    <source>
        <strain evidence="2">Intl2013</strain>
        <tissue evidence="2">Whole animal</tissue>
    </source>
</reference>
<sequence length="240" mass="28419">MLENTITSLTFQNTSVDRDILKAHIPIESYIVERRQTENSKSAIAKLRNEINNQNNTIHAFRTNEIKLNDKVSTYEKVIIEKNDLIDMYTRKLIEYNQEIENLGRVNRSISAELAIAQHSLTSKTIILEKQIFENDKLREECKIMRRKLRRFLNGRKKKNIYKYVKFVIVIVIRIYKNIKKSNNSFNIDNRTVFNSVLTSKEEYFYIIDVGMNNISAVVRKENVLNFRKLIKFHSIFAYS</sequence>
<protein>
    <submittedName>
        <fullName evidence="2">Uncharacterized protein</fullName>
    </submittedName>
</protein>
<dbReference type="OrthoDB" id="412781at2759"/>
<keyword evidence="3" id="KW-1185">Reference proteome</keyword>
<evidence type="ECO:0000313" key="3">
    <source>
        <dbReference type="Proteomes" id="UP000078046"/>
    </source>
</evidence>
<dbReference type="AlphaFoldDB" id="A0A177ATQ5"/>
<name>A0A177ATQ5_9BILA</name>
<evidence type="ECO:0000313" key="2">
    <source>
        <dbReference type="EMBL" id="OAF65407.1"/>
    </source>
</evidence>
<organism evidence="2 3">
    <name type="scientific">Intoshia linei</name>
    <dbReference type="NCBI Taxonomy" id="1819745"/>
    <lineage>
        <taxon>Eukaryota</taxon>
        <taxon>Metazoa</taxon>
        <taxon>Spiralia</taxon>
        <taxon>Lophotrochozoa</taxon>
        <taxon>Mesozoa</taxon>
        <taxon>Orthonectida</taxon>
        <taxon>Rhopaluridae</taxon>
        <taxon>Intoshia</taxon>
    </lineage>
</organism>
<proteinExistence type="predicted"/>
<gene>
    <name evidence="2" type="ORF">A3Q56_06890</name>
</gene>
<dbReference type="EMBL" id="LWCA01001307">
    <property type="protein sequence ID" value="OAF65407.1"/>
    <property type="molecule type" value="Genomic_DNA"/>
</dbReference>
<keyword evidence="1" id="KW-0175">Coiled coil</keyword>
<feature type="coiled-coil region" evidence="1">
    <location>
        <begin position="37"/>
        <end position="148"/>
    </location>
</feature>
<accession>A0A177ATQ5</accession>